<gene>
    <name evidence="1" type="ORF">LN736_14380</name>
</gene>
<dbReference type="RefSeq" id="WP_150358386.1">
    <property type="nucleotide sequence ID" value="NZ_JAJJPB010000022.1"/>
</dbReference>
<organism evidence="1 2">
    <name type="scientific">Clostridium aromativorans</name>
    <dbReference type="NCBI Taxonomy" id="2836848"/>
    <lineage>
        <taxon>Bacteria</taxon>
        <taxon>Bacillati</taxon>
        <taxon>Bacillota</taxon>
        <taxon>Clostridia</taxon>
        <taxon>Eubacteriales</taxon>
        <taxon>Clostridiaceae</taxon>
        <taxon>Clostridium</taxon>
    </lineage>
</organism>
<accession>A0ABS8N896</accession>
<keyword evidence="2" id="KW-1185">Reference proteome</keyword>
<evidence type="ECO:0000313" key="2">
    <source>
        <dbReference type="Proteomes" id="UP001165422"/>
    </source>
</evidence>
<dbReference type="EMBL" id="JAJJPB010000022">
    <property type="protein sequence ID" value="MCC9296046.1"/>
    <property type="molecule type" value="Genomic_DNA"/>
</dbReference>
<reference evidence="1" key="1">
    <citation type="submission" date="2021-11" db="EMBL/GenBank/DDBJ databases">
        <authorList>
            <person name="Qingchun L."/>
            <person name="Dong Z."/>
            <person name="Zongwei Q."/>
            <person name="Jia Z."/>
            <person name="Duotao L."/>
        </authorList>
    </citation>
    <scope>NUCLEOTIDE SEQUENCE</scope>
    <source>
        <strain evidence="1">WLY-B-L2</strain>
    </source>
</reference>
<protein>
    <submittedName>
        <fullName evidence="1">Uncharacterized protein</fullName>
    </submittedName>
</protein>
<comment type="caution">
    <text evidence="1">The sequence shown here is derived from an EMBL/GenBank/DDBJ whole genome shotgun (WGS) entry which is preliminary data.</text>
</comment>
<proteinExistence type="predicted"/>
<sequence>MDINSLLLIKEPSLTKEGRISQIVLCSYIDGYLDGVNELDKYILKLFRSADRLDRLRAHMLYTITRELRETTSKEYNKLCENLNKKI</sequence>
<dbReference type="Proteomes" id="UP001165422">
    <property type="component" value="Unassembled WGS sequence"/>
</dbReference>
<name>A0ABS8N896_9CLOT</name>
<evidence type="ECO:0000313" key="1">
    <source>
        <dbReference type="EMBL" id="MCC9296046.1"/>
    </source>
</evidence>